<dbReference type="WBParaSite" id="TCLT_0000179401-mRNA-1">
    <property type="protein sequence ID" value="TCLT_0000179401-mRNA-1"/>
    <property type="gene ID" value="TCLT_0000179401"/>
</dbReference>
<comment type="similarity">
    <text evidence="17">Belongs to the TRM5 / TYW2 family.</text>
</comment>
<feature type="binding site" evidence="17">
    <location>
        <position position="791"/>
    </location>
    <ligand>
        <name>S-adenosyl-L-methionine</name>
        <dbReference type="ChEBI" id="CHEBI:59789"/>
    </ligand>
</feature>
<dbReference type="EC" id="2.1.1.228" evidence="17"/>
<keyword evidence="4 17" id="KW-0489">Methyltransferase</keyword>
<feature type="binding site" evidence="17">
    <location>
        <begin position="753"/>
        <end position="754"/>
    </location>
    <ligand>
        <name>S-adenosyl-L-methionine</name>
        <dbReference type="ChEBI" id="CHEBI:59789"/>
    </ligand>
</feature>
<dbReference type="SUPFAM" id="SSF55681">
    <property type="entry name" value="Class II aaRS and biotin synthetases"/>
    <property type="match status" value="1"/>
</dbReference>
<accession>A0A0N5CNM9</accession>
<keyword evidence="6 17" id="KW-0949">S-adenosyl-L-methionine</keyword>
<feature type="domain" description="SAM-dependent methyltransferase TRM5/TYW2-type" evidence="19">
    <location>
        <begin position="596"/>
        <end position="884"/>
    </location>
</feature>
<dbReference type="InterPro" id="IPR002316">
    <property type="entry name" value="Pro-tRNA-ligase_IIa"/>
</dbReference>
<evidence type="ECO:0000256" key="2">
    <source>
        <dbReference type="ARBA" id="ARBA00022490"/>
    </source>
</evidence>
<keyword evidence="11 17" id="KW-0496">Mitochondrion</keyword>
<evidence type="ECO:0000313" key="22">
    <source>
        <dbReference type="WBParaSite" id="TCLT_0000179401-mRNA-1"/>
    </source>
</evidence>
<dbReference type="SUPFAM" id="SSF52954">
    <property type="entry name" value="Class II aaRS ABD-related"/>
    <property type="match status" value="1"/>
</dbReference>
<dbReference type="InterPro" id="IPR056743">
    <property type="entry name" value="TRM5-TYW2-like_MTfase"/>
</dbReference>
<evidence type="ECO:0000313" key="21">
    <source>
        <dbReference type="Proteomes" id="UP000276776"/>
    </source>
</evidence>
<evidence type="ECO:0000256" key="5">
    <source>
        <dbReference type="ARBA" id="ARBA00022679"/>
    </source>
</evidence>
<comment type="function">
    <text evidence="14">Involved in mitochondrial tRNA methylation. Specifically methylates the N1 position of guanosine-37 in various tRNAs. Methylation is not dependent on the nature of the nucleoside 5' of the target nucleoside. This is the first step in the biosynthesis of wybutosine (yW), a modified base adjacent to the anticodon of tRNAs and required for accurate decoding.</text>
</comment>
<evidence type="ECO:0000256" key="8">
    <source>
        <dbReference type="ARBA" id="ARBA00022741"/>
    </source>
</evidence>
<evidence type="ECO:0000256" key="14">
    <source>
        <dbReference type="ARBA" id="ARBA00045951"/>
    </source>
</evidence>
<dbReference type="InterPro" id="IPR056744">
    <property type="entry name" value="TRM5/TYW2-like_N"/>
</dbReference>
<comment type="catalytic activity">
    <reaction evidence="16 17">
        <text>guanosine(37) in tRNA + S-adenosyl-L-methionine = N(1)-methylguanosine(37) in tRNA + S-adenosyl-L-homocysteine + H(+)</text>
        <dbReference type="Rhea" id="RHEA:36899"/>
        <dbReference type="Rhea" id="RHEA-COMP:10145"/>
        <dbReference type="Rhea" id="RHEA-COMP:10147"/>
        <dbReference type="ChEBI" id="CHEBI:15378"/>
        <dbReference type="ChEBI" id="CHEBI:57856"/>
        <dbReference type="ChEBI" id="CHEBI:59789"/>
        <dbReference type="ChEBI" id="CHEBI:73542"/>
        <dbReference type="ChEBI" id="CHEBI:74269"/>
        <dbReference type="EC" id="2.1.1.228"/>
    </reaction>
</comment>
<dbReference type="GO" id="GO:0004827">
    <property type="term" value="F:proline-tRNA ligase activity"/>
    <property type="evidence" value="ECO:0007669"/>
    <property type="project" value="UniProtKB-EC"/>
</dbReference>
<dbReference type="InterPro" id="IPR025792">
    <property type="entry name" value="tRNA_Gua_MeTrfase_euk"/>
</dbReference>
<evidence type="ECO:0000256" key="4">
    <source>
        <dbReference type="ARBA" id="ARBA00022603"/>
    </source>
</evidence>
<name>A0A0N5CNM9_THECL</name>
<keyword evidence="7 17" id="KW-0819">tRNA processing</keyword>
<comment type="subcellular location">
    <subcellularLocation>
        <location evidence="17">Mitochondrion matrix</location>
    </subcellularLocation>
    <subcellularLocation>
        <location evidence="17">Nucleus</location>
    </subcellularLocation>
    <subcellularLocation>
        <location evidence="17">Cytoplasm</location>
    </subcellularLocation>
    <text evidence="17">Predominantly in the mitochondria and in the nucleus.</text>
</comment>
<dbReference type="Gene3D" id="3.30.300.110">
    <property type="entry name" value="Met-10+ protein-like domains"/>
    <property type="match status" value="1"/>
</dbReference>
<dbReference type="OMA" id="ETSHEYH"/>
<dbReference type="Gene3D" id="3.40.50.800">
    <property type="entry name" value="Anticodon-binding domain"/>
    <property type="match status" value="1"/>
</dbReference>
<feature type="domain" description="Aminoacyl-transfer RNA synthetases class-II family profile" evidence="18">
    <location>
        <begin position="61"/>
        <end position="328"/>
    </location>
</feature>
<dbReference type="GO" id="GO:0006433">
    <property type="term" value="P:prolyl-tRNA aminoacylation"/>
    <property type="evidence" value="ECO:0007669"/>
    <property type="project" value="InterPro"/>
</dbReference>
<keyword evidence="2 17" id="KW-0963">Cytoplasm</keyword>
<comment type="catalytic activity">
    <reaction evidence="15">
        <text>tRNA(Pro) + L-proline + ATP = L-prolyl-tRNA(Pro) + AMP + diphosphate</text>
        <dbReference type="Rhea" id="RHEA:14305"/>
        <dbReference type="Rhea" id="RHEA-COMP:9700"/>
        <dbReference type="Rhea" id="RHEA-COMP:9702"/>
        <dbReference type="ChEBI" id="CHEBI:30616"/>
        <dbReference type="ChEBI" id="CHEBI:33019"/>
        <dbReference type="ChEBI" id="CHEBI:60039"/>
        <dbReference type="ChEBI" id="CHEBI:78442"/>
        <dbReference type="ChEBI" id="CHEBI:78532"/>
        <dbReference type="ChEBI" id="CHEBI:456215"/>
        <dbReference type="EC" id="6.1.1.15"/>
    </reaction>
</comment>
<dbReference type="InterPro" id="IPR002314">
    <property type="entry name" value="aa-tRNA-synt_IIb"/>
</dbReference>
<evidence type="ECO:0000256" key="11">
    <source>
        <dbReference type="ARBA" id="ARBA00023128"/>
    </source>
</evidence>
<dbReference type="OrthoDB" id="10267474at2759"/>
<dbReference type="Gene3D" id="3.40.50.150">
    <property type="entry name" value="Vaccinia Virus protein VP39"/>
    <property type="match status" value="1"/>
</dbReference>
<dbReference type="STRING" id="103827.A0A0N5CNM9"/>
<dbReference type="PANTHER" id="PTHR42753">
    <property type="entry name" value="MITOCHONDRIAL RIBOSOME PROTEIN L39/PROLYL-TRNA LIGASE FAMILY MEMBER"/>
    <property type="match status" value="1"/>
</dbReference>
<dbReference type="HAMAP" id="MF_03152">
    <property type="entry name" value="TRM5"/>
    <property type="match status" value="1"/>
</dbReference>
<comment type="function">
    <text evidence="17">Specifically methylates the N1 position of guanosine-37 in various cytoplasmic and mitochondrial tRNAs. Methylation is not dependent on the nature of the nucleoside 5' of the target nucleoside. This is the first step in the biosynthesis of wybutosine (yW), a modified base adjacent to the anticodon of tRNAs and required for accurate decoding.</text>
</comment>
<dbReference type="FunFam" id="3.30.300.110:FF:000001">
    <property type="entry name" value="tRNA (guanine(37)-N1)-methyltransferase"/>
    <property type="match status" value="1"/>
</dbReference>
<proteinExistence type="inferred from homology"/>
<feature type="binding site" evidence="17">
    <location>
        <position position="685"/>
    </location>
    <ligand>
        <name>S-adenosyl-L-methionine</name>
        <dbReference type="ChEBI" id="CHEBI:59789"/>
    </ligand>
</feature>
<evidence type="ECO:0000256" key="16">
    <source>
        <dbReference type="ARBA" id="ARBA00047783"/>
    </source>
</evidence>
<dbReference type="SUPFAM" id="SSF53335">
    <property type="entry name" value="S-adenosyl-L-methionine-dependent methyltransferases"/>
    <property type="match status" value="1"/>
</dbReference>
<dbReference type="AlphaFoldDB" id="A0A0N5CNM9"/>
<dbReference type="Pfam" id="PF02475">
    <property type="entry name" value="TRM5-TYW2_MTfase"/>
    <property type="match status" value="1"/>
</dbReference>
<dbReference type="Pfam" id="PF25133">
    <property type="entry name" value="TYW2_N_2"/>
    <property type="match status" value="1"/>
</dbReference>
<dbReference type="InterPro" id="IPR030382">
    <property type="entry name" value="MeTrfase_TRM5/TYW2"/>
</dbReference>
<gene>
    <name evidence="20" type="ORF">TCLT_LOCUS1795</name>
</gene>
<evidence type="ECO:0000256" key="6">
    <source>
        <dbReference type="ARBA" id="ARBA00022691"/>
    </source>
</evidence>
<keyword evidence="9" id="KW-0067">ATP-binding</keyword>
<dbReference type="InterPro" id="IPR029063">
    <property type="entry name" value="SAM-dependent_MTases_sf"/>
</dbReference>
<dbReference type="EMBL" id="UYYF01000270">
    <property type="protein sequence ID" value="VDM97419.1"/>
    <property type="molecule type" value="Genomic_DNA"/>
</dbReference>
<keyword evidence="13 17" id="KW-0539">Nucleus</keyword>
<dbReference type="InterPro" id="IPR045864">
    <property type="entry name" value="aa-tRNA-synth_II/BPL/LPL"/>
</dbReference>
<dbReference type="Gene3D" id="3.30.930.10">
    <property type="entry name" value="Bira Bifunctional Protein, Domain 2"/>
    <property type="match status" value="1"/>
</dbReference>
<keyword evidence="21" id="KW-1185">Reference proteome</keyword>
<dbReference type="PROSITE" id="PS51684">
    <property type="entry name" value="SAM_MT_TRM5_TYW2"/>
    <property type="match status" value="1"/>
</dbReference>
<evidence type="ECO:0000256" key="3">
    <source>
        <dbReference type="ARBA" id="ARBA00022598"/>
    </source>
</evidence>
<keyword evidence="3" id="KW-0436">Ligase</keyword>
<keyword evidence="12" id="KW-0030">Aminoacyl-tRNA synthetase</keyword>
<evidence type="ECO:0000256" key="13">
    <source>
        <dbReference type="ARBA" id="ARBA00023242"/>
    </source>
</evidence>
<keyword evidence="5 17" id="KW-0808">Transferase</keyword>
<dbReference type="InterPro" id="IPR050062">
    <property type="entry name" value="Pro-tRNA_synthetase"/>
</dbReference>
<dbReference type="GO" id="GO:0005634">
    <property type="term" value="C:nucleus"/>
    <property type="evidence" value="ECO:0007669"/>
    <property type="project" value="UniProtKB-SubCell"/>
</dbReference>
<reference evidence="22" key="1">
    <citation type="submission" date="2016-04" db="UniProtKB">
        <authorList>
            <consortium name="WormBaseParasite"/>
        </authorList>
    </citation>
    <scope>IDENTIFICATION</scope>
</reference>
<evidence type="ECO:0000256" key="7">
    <source>
        <dbReference type="ARBA" id="ARBA00022694"/>
    </source>
</evidence>
<evidence type="ECO:0000313" key="20">
    <source>
        <dbReference type="EMBL" id="VDM97419.1"/>
    </source>
</evidence>
<reference evidence="20 21" key="2">
    <citation type="submission" date="2018-11" db="EMBL/GenBank/DDBJ databases">
        <authorList>
            <consortium name="Pathogen Informatics"/>
        </authorList>
    </citation>
    <scope>NUCLEOTIDE SEQUENCE [LARGE SCALE GENOMIC DNA]</scope>
</reference>
<protein>
    <recommendedName>
        <fullName evidence="17">tRNA (guanine(37)-N1)-methyltransferase</fullName>
        <ecNumber evidence="17">2.1.1.228</ecNumber>
    </recommendedName>
    <alternativeName>
        <fullName evidence="17">M1G-methyltransferase</fullName>
    </alternativeName>
    <alternativeName>
        <fullName evidence="17">tRNA [GM37] methyltransferase</fullName>
    </alternativeName>
    <alternativeName>
        <fullName evidence="17">tRNA methyltransferase 5 homolog</fullName>
    </alternativeName>
</protein>
<evidence type="ECO:0000256" key="12">
    <source>
        <dbReference type="ARBA" id="ARBA00023146"/>
    </source>
</evidence>
<keyword evidence="8" id="KW-0547">Nucleotide-binding</keyword>
<dbReference type="PANTHER" id="PTHR42753:SF2">
    <property type="entry name" value="PROLINE--TRNA LIGASE"/>
    <property type="match status" value="1"/>
</dbReference>
<dbReference type="Proteomes" id="UP000276776">
    <property type="component" value="Unassembled WGS sequence"/>
</dbReference>
<comment type="subunit">
    <text evidence="17">Monomer.</text>
</comment>
<dbReference type="GO" id="GO:0070901">
    <property type="term" value="P:mitochondrial tRNA methylation"/>
    <property type="evidence" value="ECO:0007669"/>
    <property type="project" value="UniProtKB-ARBA"/>
</dbReference>
<comment type="similarity">
    <text evidence="1">Belongs to the class I-like SAM-binding methyltransferase superfamily. TRM5/TYW2 family.</text>
</comment>
<evidence type="ECO:0000256" key="1">
    <source>
        <dbReference type="ARBA" id="ARBA00009775"/>
    </source>
</evidence>
<dbReference type="InterPro" id="IPR036621">
    <property type="entry name" value="Anticodon-bd_dom_sf"/>
</dbReference>
<evidence type="ECO:0000256" key="10">
    <source>
        <dbReference type="ARBA" id="ARBA00022917"/>
    </source>
</evidence>
<dbReference type="CDD" id="cd02440">
    <property type="entry name" value="AdoMet_MTases"/>
    <property type="match status" value="1"/>
</dbReference>
<feature type="binding site" evidence="17">
    <location>
        <begin position="724"/>
        <end position="725"/>
    </location>
    <ligand>
        <name>S-adenosyl-L-methionine</name>
        <dbReference type="ChEBI" id="CHEBI:59789"/>
    </ligand>
</feature>
<evidence type="ECO:0000259" key="19">
    <source>
        <dbReference type="PROSITE" id="PS51684"/>
    </source>
</evidence>
<dbReference type="Pfam" id="PF00587">
    <property type="entry name" value="tRNA-synt_2b"/>
    <property type="match status" value="1"/>
</dbReference>
<evidence type="ECO:0000256" key="15">
    <source>
        <dbReference type="ARBA" id="ARBA00047671"/>
    </source>
</evidence>
<evidence type="ECO:0000256" key="9">
    <source>
        <dbReference type="ARBA" id="ARBA00022840"/>
    </source>
</evidence>
<organism evidence="22">
    <name type="scientific">Thelazia callipaeda</name>
    <name type="common">Oriental eyeworm</name>
    <name type="synonym">Parasitic nematode</name>
    <dbReference type="NCBI Taxonomy" id="103827"/>
    <lineage>
        <taxon>Eukaryota</taxon>
        <taxon>Metazoa</taxon>
        <taxon>Ecdysozoa</taxon>
        <taxon>Nematoda</taxon>
        <taxon>Chromadorea</taxon>
        <taxon>Rhabditida</taxon>
        <taxon>Spirurina</taxon>
        <taxon>Spiruromorpha</taxon>
        <taxon>Thelazioidea</taxon>
        <taxon>Thelaziidae</taxon>
        <taxon>Thelazia</taxon>
    </lineage>
</organism>
<keyword evidence="10" id="KW-0648">Protein biosynthesis</keyword>
<evidence type="ECO:0000256" key="17">
    <source>
        <dbReference type="HAMAP-Rule" id="MF_03152"/>
    </source>
</evidence>
<dbReference type="GO" id="GO:0005759">
    <property type="term" value="C:mitochondrial matrix"/>
    <property type="evidence" value="ECO:0007669"/>
    <property type="project" value="UniProtKB-SubCell"/>
</dbReference>
<sequence length="901" mass="102392">MVVHRASNMLIGSLDVKAKTAQIFHQLMISKALVSHEHRGIYSILPIVTEKSIINFIFFGQRLIDKLVKIIEAEFNSIGAYKITLPILGEKEMWQKSGRWDSFKAEMFCLNDKTDQVFCLQPTHEEVVTKLVAKQGSLRETVYPLMLYQTGPKFRDESVAGYGLLRSREFLMNDLYSFDTTYEKALNTYNMVNEAYKRIFYDKLGIDVYVVRADSGNIGGETSHEYHLLSKSGRDSIAYCAKCDVGISHDLFKRNRKPCSSCTEQCTTIVDTVEIAHTFQLGDMFTKKFGANYRQQPLVMNCFGIGIGRMIAALIDSMSPSKKALRLPYVLAPFKIAVIMPNKSQPETLKFAENVINHLYQISSLEDEIFVDDRFDNSIGKRLLAASNLGIPHILVIGNQTAKTLLDKPLVEYYKTETNTDIPIRVGDLQFVELTRLVEKLSTRWLLLIKASGKYLRIQRLSSMLTVPDRVQGITDLTDAEKILFSKDITLPIVVVPSKFVGRIIGSKKISDLTITRFCSKIKPLVNMAVADEKAIVLSPEKINGDVRVSASELVKDITGITPKSGSYSVTLDYNDWPLKSCISAVLPKGLEFSGFSQIGHIIHVNLRDELLPYKKVIGKLLLDKVTNCKTVVNKSDAIEHKYRTFELDLLAGEENYETEIQEEKLRYQLDFSQVFFNPRLSTEHKRVARRIGKRSIFYDCCAGIGPFVLPVIRNGVYRVLANDLNPNCIEYLKRNLVLNHLPFKRLKLYNMDAVEFIKTVVAKDLANELNSDSSHNSNDTAPADAHVVMNLPGMSLQFLPYFRGCLENKSSLFGGSLPFPLFIHCHYFIKAPDDRDNDWYFSEAQNLVRQKLCVEKLHFDEVRFVRNVAGRKKMFYALFQIPDSLLFLCNEPEIKRVKSC</sequence>
<dbReference type="PROSITE" id="PS50862">
    <property type="entry name" value="AA_TRNA_LIGASE_II"/>
    <property type="match status" value="1"/>
</dbReference>
<dbReference type="InterPro" id="IPR006195">
    <property type="entry name" value="aa-tRNA-synth_II"/>
</dbReference>
<evidence type="ECO:0000259" key="18">
    <source>
        <dbReference type="PROSITE" id="PS50862"/>
    </source>
</evidence>
<dbReference type="PRINTS" id="PR01046">
    <property type="entry name" value="TRNASYNTHPRO"/>
</dbReference>
<dbReference type="GO" id="GO:0005524">
    <property type="term" value="F:ATP binding"/>
    <property type="evidence" value="ECO:0007669"/>
    <property type="project" value="UniProtKB-KW"/>
</dbReference>
<dbReference type="GO" id="GO:0052906">
    <property type="term" value="F:tRNA (guanine(37)-N1)-methyltransferase activity"/>
    <property type="evidence" value="ECO:0007669"/>
    <property type="project" value="UniProtKB-UniRule"/>
</dbReference>